<evidence type="ECO:0000313" key="2">
    <source>
        <dbReference type="Proteomes" id="UP000464577"/>
    </source>
</evidence>
<dbReference type="KEGG" id="senf:GJR95_32150"/>
<protein>
    <submittedName>
        <fullName evidence="1">Uncharacterized protein</fullName>
    </submittedName>
</protein>
<gene>
    <name evidence="1" type="ORF">GJR95_32150</name>
</gene>
<name>A0A6P1W1U4_9BACT</name>
<reference evidence="1 2" key="1">
    <citation type="submission" date="2019-11" db="EMBL/GenBank/DDBJ databases">
        <title>Spirosoma endbachense sp. nov., isolated from a natural salt meadow.</title>
        <authorList>
            <person name="Rojas J."/>
            <person name="Ambika Manirajan B."/>
            <person name="Ratering S."/>
            <person name="Suarez C."/>
            <person name="Geissler-Plaum R."/>
            <person name="Schnell S."/>
        </authorList>
    </citation>
    <scope>NUCLEOTIDE SEQUENCE [LARGE SCALE GENOMIC DNA]</scope>
    <source>
        <strain evidence="1 2">I-24</strain>
    </source>
</reference>
<dbReference type="AlphaFoldDB" id="A0A6P1W1U4"/>
<dbReference type="RefSeq" id="WP_162389786.1">
    <property type="nucleotide sequence ID" value="NZ_CP045997.1"/>
</dbReference>
<proteinExistence type="predicted"/>
<keyword evidence="2" id="KW-1185">Reference proteome</keyword>
<sequence>MKDGKELVELAIAAHGGKERWSQVKILETHYKLGGVIWTIKGQEGVLSEVTSQIELHQQRFRNFQFVSADQQSIFEPDRVAIETQEGQVLDELIHPRESFAGYHLETPWNKLQLIYFNGYAIWTYLTSPFSFTLPGFKLVELETWPENGEIWRRLQVTFPSSIATHTATQIFYFNQAGLLKRHDYEVDILAGASAVRYMSNFTTIQGLQIPFTHRIYSRNEEGSFKPEPILVTIDIDRVEIR</sequence>
<evidence type="ECO:0000313" key="1">
    <source>
        <dbReference type="EMBL" id="QHV99383.1"/>
    </source>
</evidence>
<dbReference type="Proteomes" id="UP000464577">
    <property type="component" value="Chromosome"/>
</dbReference>
<accession>A0A6P1W1U4</accession>
<dbReference type="EMBL" id="CP045997">
    <property type="protein sequence ID" value="QHV99383.1"/>
    <property type="molecule type" value="Genomic_DNA"/>
</dbReference>
<organism evidence="1 2">
    <name type="scientific">Spirosoma endbachense</name>
    <dbReference type="NCBI Taxonomy" id="2666025"/>
    <lineage>
        <taxon>Bacteria</taxon>
        <taxon>Pseudomonadati</taxon>
        <taxon>Bacteroidota</taxon>
        <taxon>Cytophagia</taxon>
        <taxon>Cytophagales</taxon>
        <taxon>Cytophagaceae</taxon>
        <taxon>Spirosoma</taxon>
    </lineage>
</organism>